<dbReference type="GO" id="GO:0031012">
    <property type="term" value="C:extracellular matrix"/>
    <property type="evidence" value="ECO:0007669"/>
    <property type="project" value="TreeGrafter"/>
</dbReference>
<dbReference type="Proteomes" id="UP000504630">
    <property type="component" value="Chromosome 17"/>
</dbReference>
<dbReference type="GO" id="GO:0005615">
    <property type="term" value="C:extracellular space"/>
    <property type="evidence" value="ECO:0007669"/>
    <property type="project" value="TreeGrafter"/>
</dbReference>
<protein>
    <submittedName>
        <fullName evidence="8">Carboxypeptidase N subunit 2</fullName>
    </submittedName>
</protein>
<evidence type="ECO:0000259" key="6">
    <source>
        <dbReference type="SMART" id="SM00082"/>
    </source>
</evidence>
<dbReference type="KEGG" id="cgob:115022428"/>
<dbReference type="SMART" id="SM00082">
    <property type="entry name" value="LRRCT"/>
    <property type="match status" value="1"/>
</dbReference>
<gene>
    <name evidence="8" type="primary">LOC115022428</name>
</gene>
<dbReference type="FunCoup" id="A0A6J2RGK9">
    <property type="interactions" value="1"/>
</dbReference>
<dbReference type="InterPro" id="IPR032675">
    <property type="entry name" value="LRR_dom_sf"/>
</dbReference>
<evidence type="ECO:0000256" key="3">
    <source>
        <dbReference type="ARBA" id="ARBA00022737"/>
    </source>
</evidence>
<evidence type="ECO:0000256" key="5">
    <source>
        <dbReference type="SAM" id="SignalP"/>
    </source>
</evidence>
<keyword evidence="7" id="KW-1185">Reference proteome</keyword>
<feature type="chain" id="PRO_5027090787" evidence="5">
    <location>
        <begin position="22"/>
        <end position="518"/>
    </location>
</feature>
<dbReference type="SMART" id="SM00369">
    <property type="entry name" value="LRR_TYP"/>
    <property type="match status" value="13"/>
</dbReference>
<dbReference type="InterPro" id="IPR050328">
    <property type="entry name" value="Dev_Immune_Receptor"/>
</dbReference>
<dbReference type="InterPro" id="IPR003591">
    <property type="entry name" value="Leu-rich_rpt_typical-subtyp"/>
</dbReference>
<dbReference type="Pfam" id="PF13855">
    <property type="entry name" value="LRR_8"/>
    <property type="match status" value="3"/>
</dbReference>
<dbReference type="InterPro" id="IPR001611">
    <property type="entry name" value="Leu-rich_rpt"/>
</dbReference>
<dbReference type="PROSITE" id="PS51450">
    <property type="entry name" value="LRR"/>
    <property type="match status" value="3"/>
</dbReference>
<dbReference type="Pfam" id="PF13306">
    <property type="entry name" value="LRR_5"/>
    <property type="match status" value="1"/>
</dbReference>
<dbReference type="SMART" id="SM00364">
    <property type="entry name" value="LRR_BAC"/>
    <property type="match status" value="8"/>
</dbReference>
<keyword evidence="2 5" id="KW-0732">Signal</keyword>
<dbReference type="InterPro" id="IPR026906">
    <property type="entry name" value="LRR_5"/>
</dbReference>
<evidence type="ECO:0000256" key="1">
    <source>
        <dbReference type="ARBA" id="ARBA00022614"/>
    </source>
</evidence>
<name>A0A6J2RGK9_COTGO</name>
<accession>A0A6J2RGK9</accession>
<dbReference type="GeneID" id="115022428"/>
<dbReference type="SMART" id="SM00365">
    <property type="entry name" value="LRR_SD22"/>
    <property type="match status" value="5"/>
</dbReference>
<dbReference type="OrthoDB" id="6363818at2759"/>
<dbReference type="InterPro" id="IPR000483">
    <property type="entry name" value="Cys-rich_flank_reg_C"/>
</dbReference>
<keyword evidence="8" id="KW-0121">Carboxypeptidase</keyword>
<dbReference type="PANTHER" id="PTHR24373">
    <property type="entry name" value="SLIT RELATED LEUCINE-RICH REPEAT NEURONAL PROTEIN"/>
    <property type="match status" value="1"/>
</dbReference>
<keyword evidence="4" id="KW-0325">Glycoprotein</keyword>
<keyword evidence="8" id="KW-0645">Protease</keyword>
<evidence type="ECO:0000256" key="2">
    <source>
        <dbReference type="ARBA" id="ARBA00022729"/>
    </source>
</evidence>
<dbReference type="InParanoid" id="A0A6J2RGK9"/>
<feature type="signal peptide" evidence="5">
    <location>
        <begin position="1"/>
        <end position="21"/>
    </location>
</feature>
<evidence type="ECO:0000256" key="4">
    <source>
        <dbReference type="ARBA" id="ARBA00023180"/>
    </source>
</evidence>
<organism evidence="7 8">
    <name type="scientific">Cottoperca gobio</name>
    <name type="common">Frogmouth</name>
    <name type="synonym">Aphritis gobio</name>
    <dbReference type="NCBI Taxonomy" id="56716"/>
    <lineage>
        <taxon>Eukaryota</taxon>
        <taxon>Metazoa</taxon>
        <taxon>Chordata</taxon>
        <taxon>Craniata</taxon>
        <taxon>Vertebrata</taxon>
        <taxon>Euteleostomi</taxon>
        <taxon>Actinopterygii</taxon>
        <taxon>Neopterygii</taxon>
        <taxon>Teleostei</taxon>
        <taxon>Neoteleostei</taxon>
        <taxon>Acanthomorphata</taxon>
        <taxon>Eupercaria</taxon>
        <taxon>Perciformes</taxon>
        <taxon>Notothenioidei</taxon>
        <taxon>Bovichtidae</taxon>
        <taxon>Cottoperca</taxon>
    </lineage>
</organism>
<sequence length="518" mass="58738">MDKDLSQILFLVLLLCHKVNTQTCPYNCQCFTSVQILCADERITFLPTNISREVKDFIVIRSAVSYLYPHTLEKSPQITKLIFISNVLRSIHSQAFENLTELQELEISGNPWLEHLYLGTFSKQGNLTKLLLNFNMFKTVLPGMFDSLKELETLQMKGNLISDLPAFLLLNLHNLRVLDLSQNKLEDVKRETFSGPAGLEILKMNNNLISNLTSDTFHNISQLIELHLEGNKISELVEHIFCVLTNLKVLNLRGNLLTTFSDEVFGFDVSNLKELNLKGNRLTELSSLSSLTSLTDIILSSNQLSDLPEGIFRNVTALENVDLSENQLTVLPEKIFNDLSSIKAIHLNKNNLSKVDAKLFEDQPLIQQLYLSDNQLETLPLGLLDPFIIQHTVRLHGNPWKCDCHMLYLHDWVLRNGRDVEMLDRMLCASPGFLRRRAVMSINKDQLACPESDDDMPDLRGCSLQASGDTVIINCKVDAFSPLTVKVQFHEADGSITEHILKNEPQCSNETMIEIPFQ</sequence>
<dbReference type="Gene3D" id="3.80.10.10">
    <property type="entry name" value="Ribonuclease Inhibitor"/>
    <property type="match status" value="2"/>
</dbReference>
<dbReference type="FunFam" id="3.80.10.10:FF:000770">
    <property type="entry name" value="Uncharacterized protein"/>
    <property type="match status" value="1"/>
</dbReference>
<keyword evidence="3" id="KW-0677">Repeat</keyword>
<proteinExistence type="predicted"/>
<evidence type="ECO:0000313" key="7">
    <source>
        <dbReference type="Proteomes" id="UP000504630"/>
    </source>
</evidence>
<dbReference type="RefSeq" id="XP_029309264.1">
    <property type="nucleotide sequence ID" value="XM_029453404.1"/>
</dbReference>
<dbReference type="SUPFAM" id="SSF52058">
    <property type="entry name" value="L domain-like"/>
    <property type="match status" value="1"/>
</dbReference>
<dbReference type="AlphaFoldDB" id="A0A6J2RGK9"/>
<dbReference type="FunFam" id="3.80.10.10:FF:001360">
    <property type="entry name" value="Uncharacterized protein"/>
    <property type="match status" value="1"/>
</dbReference>
<reference evidence="8" key="1">
    <citation type="submission" date="2025-08" db="UniProtKB">
        <authorList>
            <consortium name="RefSeq"/>
        </authorList>
    </citation>
    <scope>IDENTIFICATION</scope>
</reference>
<evidence type="ECO:0000313" key="8">
    <source>
        <dbReference type="RefSeq" id="XP_029309264.1"/>
    </source>
</evidence>
<keyword evidence="1" id="KW-0433">Leucine-rich repeat</keyword>
<dbReference type="PANTHER" id="PTHR24373:SF370">
    <property type="entry name" value="FISH-LIPS, ISOFORM E"/>
    <property type="match status" value="1"/>
</dbReference>
<feature type="domain" description="LRRCT" evidence="6">
    <location>
        <begin position="398"/>
        <end position="450"/>
    </location>
</feature>
<keyword evidence="8" id="KW-0378">Hydrolase</keyword>